<evidence type="ECO:0000313" key="1">
    <source>
        <dbReference type="EMBL" id="PIO54130.1"/>
    </source>
</evidence>
<organism evidence="1 2">
    <name type="scientific">Teladorsagia circumcincta</name>
    <name type="common">Brown stomach worm</name>
    <name type="synonym">Ostertagia circumcincta</name>
    <dbReference type="NCBI Taxonomy" id="45464"/>
    <lineage>
        <taxon>Eukaryota</taxon>
        <taxon>Metazoa</taxon>
        <taxon>Ecdysozoa</taxon>
        <taxon>Nematoda</taxon>
        <taxon>Chromadorea</taxon>
        <taxon>Rhabditida</taxon>
        <taxon>Rhabditina</taxon>
        <taxon>Rhabditomorpha</taxon>
        <taxon>Strongyloidea</taxon>
        <taxon>Trichostrongylidae</taxon>
        <taxon>Teladorsagia</taxon>
    </lineage>
</organism>
<accession>A0A2G9T9R8</accession>
<evidence type="ECO:0000313" key="2">
    <source>
        <dbReference type="Proteomes" id="UP000230423"/>
    </source>
</evidence>
<dbReference type="Proteomes" id="UP000230423">
    <property type="component" value="Unassembled WGS sequence"/>
</dbReference>
<name>A0A2G9T9R8_TELCI</name>
<gene>
    <name evidence="1" type="ORF">TELCIR_24513</name>
</gene>
<dbReference type="EMBL" id="KZ401216">
    <property type="protein sequence ID" value="PIO54130.1"/>
    <property type="molecule type" value="Genomic_DNA"/>
</dbReference>
<dbReference type="AlphaFoldDB" id="A0A2G9T9R8"/>
<sequence length="56" mass="6446">MKCAAWSRRMVVIYVFRAFRSPDSSTGLSLAHLSRGSMWMTMFIRRERVSSTNVSS</sequence>
<keyword evidence="2" id="KW-1185">Reference proteome</keyword>
<proteinExistence type="predicted"/>
<protein>
    <submittedName>
        <fullName evidence="1">Uncharacterized protein</fullName>
    </submittedName>
</protein>
<reference evidence="1 2" key="1">
    <citation type="submission" date="2015-09" db="EMBL/GenBank/DDBJ databases">
        <title>Draft genome of the parasitic nematode Teladorsagia circumcincta isolate WARC Sus (inbred).</title>
        <authorList>
            <person name="Mitreva M."/>
        </authorList>
    </citation>
    <scope>NUCLEOTIDE SEQUENCE [LARGE SCALE GENOMIC DNA]</scope>
    <source>
        <strain evidence="1 2">S</strain>
    </source>
</reference>